<dbReference type="AlphaFoldDB" id="A0A0A2VI45"/>
<proteinExistence type="predicted"/>
<dbReference type="EMBL" id="ANFO01000892">
    <property type="protein sequence ID" value="KGQ05997.1"/>
    <property type="molecule type" value="Genomic_DNA"/>
</dbReference>
<dbReference type="HOGENOM" id="CLU_036632_4_0_1"/>
<evidence type="ECO:0000256" key="2">
    <source>
        <dbReference type="SAM" id="Phobius"/>
    </source>
</evidence>
<reference evidence="4 5" key="1">
    <citation type="submission" date="2012-10" db="EMBL/GenBank/DDBJ databases">
        <title>Genome sequencing and analysis of entomopathogenic fungi Beauveria bassiana D1-5.</title>
        <authorList>
            <person name="Li Q."/>
            <person name="Wang L."/>
            <person name="Zhang Z."/>
            <person name="Wang Q."/>
            <person name="Ren J."/>
            <person name="Wang M."/>
            <person name="Xu W."/>
            <person name="Wang J."/>
            <person name="Lu Y."/>
            <person name="Du Q."/>
            <person name="Sun Z."/>
        </authorList>
    </citation>
    <scope>NUCLEOTIDE SEQUENCE [LARGE SCALE GENOMIC DNA]</scope>
    <source>
        <strain evidence="4 5">D1-5</strain>
    </source>
</reference>
<dbReference type="eggNOG" id="ENOG502RS55">
    <property type="taxonomic scope" value="Eukaryota"/>
</dbReference>
<organism evidence="4 5">
    <name type="scientific">Beauveria bassiana D1-5</name>
    <dbReference type="NCBI Taxonomy" id="1245745"/>
    <lineage>
        <taxon>Eukaryota</taxon>
        <taxon>Fungi</taxon>
        <taxon>Dikarya</taxon>
        <taxon>Ascomycota</taxon>
        <taxon>Pezizomycotina</taxon>
        <taxon>Sordariomycetes</taxon>
        <taxon>Hypocreomycetidae</taxon>
        <taxon>Hypocreales</taxon>
        <taxon>Cordycipitaceae</taxon>
        <taxon>Beauveria</taxon>
    </lineage>
</organism>
<evidence type="ECO:0000313" key="4">
    <source>
        <dbReference type="EMBL" id="KGQ05997.1"/>
    </source>
</evidence>
<keyword evidence="2" id="KW-0472">Membrane</keyword>
<dbReference type="PANTHER" id="PTHR39614">
    <property type="entry name" value="INTEGRAL MEMBRANE PROTEIN"/>
    <property type="match status" value="1"/>
</dbReference>
<dbReference type="OrthoDB" id="3918601at2759"/>
<gene>
    <name evidence="4" type="ORF">BBAD15_g8738</name>
</gene>
<sequence>MASNDHGPWLTLAMIIFLTWAILFYAVRLWAKLRIKTIGADDWAVTGALILSIACQGIMHSAVSKGYGKRSDSLSADALDSINKRIYIGQFFYIVSVGLTRVASAFLVEQVAQHGPHTRPARILAGLSGTWTVLCLLMIAIRPPFLSPWLAVDGGRTMFWRWLAIEIGGLIVEVALWALVIRLVWSLQMQLSKRSLIVAVFGFRLLLLPIVITRLYYLAPSNNDDLNQSSIIAAIYTAAALQFSIVATSFTALKPFLTVFRQPVVAYGSIGGIFGPSANPGEPGCKLKLFHRVKHGPQGSDHSANWRPDQGSAQQSISAQPGRAVTRKRRDDTDDDRESLYNSRMNLPRRATNRAMDDSVSAQTDESDRMMIQRTTEVTLFYEHNKPAGVSGEV</sequence>
<feature type="transmembrane region" description="Helical" evidence="2">
    <location>
        <begin position="120"/>
        <end position="141"/>
    </location>
</feature>
<feature type="region of interest" description="Disordered" evidence="1">
    <location>
        <begin position="295"/>
        <end position="369"/>
    </location>
</feature>
<keyword evidence="2" id="KW-1133">Transmembrane helix</keyword>
<protein>
    <recommendedName>
        <fullName evidence="3">Rhodopsin domain-containing protein</fullName>
    </recommendedName>
</protein>
<feature type="transmembrane region" description="Helical" evidence="2">
    <location>
        <begin position="12"/>
        <end position="31"/>
    </location>
</feature>
<evidence type="ECO:0000313" key="5">
    <source>
        <dbReference type="Proteomes" id="UP000030106"/>
    </source>
</evidence>
<feature type="transmembrane region" description="Helical" evidence="2">
    <location>
        <begin position="87"/>
        <end position="108"/>
    </location>
</feature>
<feature type="transmembrane region" description="Helical" evidence="2">
    <location>
        <begin position="161"/>
        <end position="184"/>
    </location>
</feature>
<dbReference type="InterPro" id="IPR049326">
    <property type="entry name" value="Rhodopsin_dom_fungi"/>
</dbReference>
<dbReference type="Pfam" id="PF20684">
    <property type="entry name" value="Fung_rhodopsin"/>
    <property type="match status" value="1"/>
</dbReference>
<feature type="transmembrane region" description="Helical" evidence="2">
    <location>
        <begin position="196"/>
        <end position="219"/>
    </location>
</feature>
<feature type="transmembrane region" description="Helical" evidence="2">
    <location>
        <begin position="231"/>
        <end position="253"/>
    </location>
</feature>
<feature type="transmembrane region" description="Helical" evidence="2">
    <location>
        <begin position="43"/>
        <end position="63"/>
    </location>
</feature>
<evidence type="ECO:0000259" key="3">
    <source>
        <dbReference type="Pfam" id="PF20684"/>
    </source>
</evidence>
<dbReference type="PANTHER" id="PTHR39614:SF2">
    <property type="entry name" value="INTEGRAL MEMBRANE PROTEIN"/>
    <property type="match status" value="1"/>
</dbReference>
<evidence type="ECO:0000256" key="1">
    <source>
        <dbReference type="SAM" id="MobiDB-lite"/>
    </source>
</evidence>
<dbReference type="Proteomes" id="UP000030106">
    <property type="component" value="Unassembled WGS sequence"/>
</dbReference>
<comment type="caution">
    <text evidence="4">The sequence shown here is derived from an EMBL/GenBank/DDBJ whole genome shotgun (WGS) entry which is preliminary data.</text>
</comment>
<accession>A0A0A2VI45</accession>
<keyword evidence="2" id="KW-0812">Transmembrane</keyword>
<name>A0A0A2VI45_BEABA</name>
<feature type="domain" description="Rhodopsin" evidence="3">
    <location>
        <begin position="27"/>
        <end position="257"/>
    </location>
</feature>